<feature type="region of interest" description="Disordered" evidence="1">
    <location>
        <begin position="90"/>
        <end position="138"/>
    </location>
</feature>
<protein>
    <submittedName>
        <fullName evidence="3">Uncharacterized protein</fullName>
    </submittedName>
</protein>
<accession>A0A0F9KGK7</accession>
<evidence type="ECO:0000256" key="2">
    <source>
        <dbReference type="SAM" id="Phobius"/>
    </source>
</evidence>
<keyword evidence="2" id="KW-0472">Membrane</keyword>
<evidence type="ECO:0000256" key="1">
    <source>
        <dbReference type="SAM" id="MobiDB-lite"/>
    </source>
</evidence>
<name>A0A0F9KGK7_9ZZZZ</name>
<reference evidence="3" key="1">
    <citation type="journal article" date="2015" name="Nature">
        <title>Complex archaea that bridge the gap between prokaryotes and eukaryotes.</title>
        <authorList>
            <person name="Spang A."/>
            <person name="Saw J.H."/>
            <person name="Jorgensen S.L."/>
            <person name="Zaremba-Niedzwiedzka K."/>
            <person name="Martijn J."/>
            <person name="Lind A.E."/>
            <person name="van Eijk R."/>
            <person name="Schleper C."/>
            <person name="Guy L."/>
            <person name="Ettema T.J."/>
        </authorList>
    </citation>
    <scope>NUCLEOTIDE SEQUENCE</scope>
</reference>
<feature type="compositionally biased region" description="Basic and acidic residues" evidence="1">
    <location>
        <begin position="112"/>
        <end position="122"/>
    </location>
</feature>
<feature type="transmembrane region" description="Helical" evidence="2">
    <location>
        <begin position="6"/>
        <end position="26"/>
    </location>
</feature>
<organism evidence="3">
    <name type="scientific">marine sediment metagenome</name>
    <dbReference type="NCBI Taxonomy" id="412755"/>
    <lineage>
        <taxon>unclassified sequences</taxon>
        <taxon>metagenomes</taxon>
        <taxon>ecological metagenomes</taxon>
    </lineage>
</organism>
<feature type="compositionally biased region" description="Basic residues" evidence="1">
    <location>
        <begin position="128"/>
        <end position="138"/>
    </location>
</feature>
<dbReference type="AlphaFoldDB" id="A0A0F9KGK7"/>
<keyword evidence="2" id="KW-0812">Transmembrane</keyword>
<comment type="caution">
    <text evidence="3">The sequence shown here is derived from an EMBL/GenBank/DDBJ whole genome shotgun (WGS) entry which is preliminary data.</text>
</comment>
<gene>
    <name evidence="3" type="ORF">LCGC14_1706140</name>
</gene>
<sequence length="138" mass="15554">MGTNLFVIVVMIVSLILGSILGFFLFKIKSNREDKEIIKNAKEVLEGKRKNVLVVDGKEYEASQFLIKNDEGNNIIIDLKGGGVIKNAPKKNKEEIQISQDPEVSDNPPFDEDSRCSGEKKRNFGTRLRGRGRTRRFG</sequence>
<proteinExistence type="predicted"/>
<keyword evidence="2" id="KW-1133">Transmembrane helix</keyword>
<dbReference type="EMBL" id="LAZR01015145">
    <property type="protein sequence ID" value="KKM14435.1"/>
    <property type="molecule type" value="Genomic_DNA"/>
</dbReference>
<evidence type="ECO:0000313" key="3">
    <source>
        <dbReference type="EMBL" id="KKM14435.1"/>
    </source>
</evidence>